<dbReference type="Proteomes" id="UP000006591">
    <property type="component" value="Chromosome 1"/>
</dbReference>
<proteinExistence type="predicted"/>
<name>A0A0E0FYI8_ORYNI</name>
<dbReference type="HOGENOM" id="CLU_2214189_0_0_1"/>
<reference evidence="1" key="2">
    <citation type="submission" date="2018-04" db="EMBL/GenBank/DDBJ databases">
        <title>OnivRS2 (Oryza nivara Reference Sequence Version 2).</title>
        <authorList>
            <person name="Zhang J."/>
            <person name="Kudrna D."/>
            <person name="Lee S."/>
            <person name="Talag J."/>
            <person name="Rajasekar S."/>
            <person name="Welchert J."/>
            <person name="Hsing Y.-I."/>
            <person name="Wing R.A."/>
        </authorList>
    </citation>
    <scope>NUCLEOTIDE SEQUENCE [LARGE SCALE GENOMIC DNA]</scope>
</reference>
<dbReference type="AlphaFoldDB" id="A0A0E0FYI8"/>
<sequence>MAEPTGWGRESLRRRCRQGCLSWSRLRWAKLGLGLTPSQTYAAMRPKIIVLPKEEHSHPAYAVFVGHKYSFCYSVLYNETLSGAGGGAAGCRRGLSWLPWIAVLVRP</sequence>
<reference evidence="1" key="1">
    <citation type="submission" date="2015-04" db="UniProtKB">
        <authorList>
            <consortium name="EnsemblPlants"/>
        </authorList>
    </citation>
    <scope>IDENTIFICATION</scope>
    <source>
        <strain evidence="1">SL10</strain>
    </source>
</reference>
<keyword evidence="2" id="KW-1185">Reference proteome</keyword>
<organism evidence="1">
    <name type="scientific">Oryza nivara</name>
    <name type="common">Indian wild rice</name>
    <name type="synonym">Oryza sativa f. spontanea</name>
    <dbReference type="NCBI Taxonomy" id="4536"/>
    <lineage>
        <taxon>Eukaryota</taxon>
        <taxon>Viridiplantae</taxon>
        <taxon>Streptophyta</taxon>
        <taxon>Embryophyta</taxon>
        <taxon>Tracheophyta</taxon>
        <taxon>Spermatophyta</taxon>
        <taxon>Magnoliopsida</taxon>
        <taxon>Liliopsida</taxon>
        <taxon>Poales</taxon>
        <taxon>Poaceae</taxon>
        <taxon>BOP clade</taxon>
        <taxon>Oryzoideae</taxon>
        <taxon>Oryzeae</taxon>
        <taxon>Oryzinae</taxon>
        <taxon>Oryza</taxon>
    </lineage>
</organism>
<dbReference type="EnsemblPlants" id="ONIVA01G49250.1">
    <property type="protein sequence ID" value="ONIVA01G49250.1"/>
    <property type="gene ID" value="ONIVA01G49250"/>
</dbReference>
<protein>
    <submittedName>
        <fullName evidence="1">Uncharacterized protein</fullName>
    </submittedName>
</protein>
<accession>A0A0E0FYI8</accession>
<evidence type="ECO:0000313" key="1">
    <source>
        <dbReference type="EnsemblPlants" id="ONIVA01G49250.1"/>
    </source>
</evidence>
<evidence type="ECO:0000313" key="2">
    <source>
        <dbReference type="Proteomes" id="UP000006591"/>
    </source>
</evidence>
<dbReference type="Gramene" id="ONIVA01G49250.1">
    <property type="protein sequence ID" value="ONIVA01G49250.1"/>
    <property type="gene ID" value="ONIVA01G49250"/>
</dbReference>